<organism evidence="1 2">
    <name type="scientific">Brachionus plicatilis</name>
    <name type="common">Marine rotifer</name>
    <name type="synonym">Brachionus muelleri</name>
    <dbReference type="NCBI Taxonomy" id="10195"/>
    <lineage>
        <taxon>Eukaryota</taxon>
        <taxon>Metazoa</taxon>
        <taxon>Spiralia</taxon>
        <taxon>Gnathifera</taxon>
        <taxon>Rotifera</taxon>
        <taxon>Eurotatoria</taxon>
        <taxon>Monogononta</taxon>
        <taxon>Pseudotrocha</taxon>
        <taxon>Ploima</taxon>
        <taxon>Brachionidae</taxon>
        <taxon>Brachionus</taxon>
    </lineage>
</organism>
<keyword evidence="2" id="KW-1185">Reference proteome</keyword>
<comment type="caution">
    <text evidence="1">The sequence shown here is derived from an EMBL/GenBank/DDBJ whole genome shotgun (WGS) entry which is preliminary data.</text>
</comment>
<dbReference type="EMBL" id="REGN01000808">
    <property type="protein sequence ID" value="RNA38905.1"/>
    <property type="molecule type" value="Genomic_DNA"/>
</dbReference>
<name>A0A3M7ST93_BRAPC</name>
<dbReference type="AlphaFoldDB" id="A0A3M7ST93"/>
<protein>
    <submittedName>
        <fullName evidence="1">Uncharacterized protein</fullName>
    </submittedName>
</protein>
<evidence type="ECO:0000313" key="1">
    <source>
        <dbReference type="EMBL" id="RNA38905.1"/>
    </source>
</evidence>
<gene>
    <name evidence="1" type="ORF">BpHYR1_018492</name>
</gene>
<dbReference type="Proteomes" id="UP000276133">
    <property type="component" value="Unassembled WGS sequence"/>
</dbReference>
<proteinExistence type="predicted"/>
<sequence length="89" mass="10772">MKNYSLKKLKQKILTYQVVRDIDVNGVIRKRYQRLLNNTFLFCDSNENSSFKFELLFLNLSPDKDFYFSEFDLNKAAKIVRWNGKIFKY</sequence>
<accession>A0A3M7ST93</accession>
<evidence type="ECO:0000313" key="2">
    <source>
        <dbReference type="Proteomes" id="UP000276133"/>
    </source>
</evidence>
<reference evidence="1 2" key="1">
    <citation type="journal article" date="2018" name="Sci. Rep.">
        <title>Genomic signatures of local adaptation to the degree of environmental predictability in rotifers.</title>
        <authorList>
            <person name="Franch-Gras L."/>
            <person name="Hahn C."/>
            <person name="Garcia-Roger E.M."/>
            <person name="Carmona M.J."/>
            <person name="Serra M."/>
            <person name="Gomez A."/>
        </authorList>
    </citation>
    <scope>NUCLEOTIDE SEQUENCE [LARGE SCALE GENOMIC DNA]</scope>
    <source>
        <strain evidence="1">HYR1</strain>
    </source>
</reference>